<keyword evidence="2 3" id="KW-0408">Iron</keyword>
<dbReference type="GO" id="GO:0016020">
    <property type="term" value="C:membrane"/>
    <property type="evidence" value="ECO:0007669"/>
    <property type="project" value="TreeGrafter"/>
</dbReference>
<dbReference type="InterPro" id="IPR017972">
    <property type="entry name" value="Cyt_P450_CS"/>
</dbReference>
<protein>
    <recommendedName>
        <fullName evidence="8">Cytochrome P450</fullName>
    </recommendedName>
</protein>
<dbReference type="InterPro" id="IPR038872">
    <property type="entry name" value="Put_GTT3"/>
</dbReference>
<dbReference type="PRINTS" id="PR00385">
    <property type="entry name" value="P450"/>
</dbReference>
<feature type="transmembrane region" description="Helical" evidence="5">
    <location>
        <begin position="847"/>
        <end position="869"/>
    </location>
</feature>
<dbReference type="InterPro" id="IPR001128">
    <property type="entry name" value="Cyt_P450"/>
</dbReference>
<dbReference type="GO" id="GO:0020037">
    <property type="term" value="F:heme binding"/>
    <property type="evidence" value="ECO:0007669"/>
    <property type="project" value="InterPro"/>
</dbReference>
<dbReference type="PRINTS" id="PR00463">
    <property type="entry name" value="EP450I"/>
</dbReference>
<evidence type="ECO:0000313" key="7">
    <source>
        <dbReference type="Proteomes" id="UP000018087"/>
    </source>
</evidence>
<feature type="region of interest" description="Disordered" evidence="4">
    <location>
        <begin position="691"/>
        <end position="727"/>
    </location>
</feature>
<dbReference type="eggNOG" id="KOG0157">
    <property type="taxonomic scope" value="Eukaryota"/>
</dbReference>
<comment type="cofactor">
    <cofactor evidence="3">
        <name>heme</name>
        <dbReference type="ChEBI" id="CHEBI:30413"/>
    </cofactor>
</comment>
<evidence type="ECO:0000256" key="5">
    <source>
        <dbReference type="SAM" id="Phobius"/>
    </source>
</evidence>
<dbReference type="Gene3D" id="1.10.630.10">
    <property type="entry name" value="Cytochrome P450"/>
    <property type="match status" value="1"/>
</dbReference>
<dbReference type="GO" id="GO:0016705">
    <property type="term" value="F:oxidoreductase activity, acting on paired donors, with incorporation or reduction of molecular oxygen"/>
    <property type="evidence" value="ECO:0007669"/>
    <property type="project" value="InterPro"/>
</dbReference>
<accession>U7Q5I2</accession>
<dbReference type="Proteomes" id="UP000018087">
    <property type="component" value="Unassembled WGS sequence"/>
</dbReference>
<gene>
    <name evidence="6" type="ORF">HMPREF1624_00593</name>
</gene>
<dbReference type="SUPFAM" id="SSF48264">
    <property type="entry name" value="Cytochrome P450"/>
    <property type="match status" value="1"/>
</dbReference>
<dbReference type="InterPro" id="IPR036396">
    <property type="entry name" value="Cyt_P450_sf"/>
</dbReference>
<evidence type="ECO:0000313" key="6">
    <source>
        <dbReference type="EMBL" id="ERT02295.1"/>
    </source>
</evidence>
<dbReference type="OrthoDB" id="1470350at2759"/>
<keyword evidence="1 3" id="KW-0479">Metal-binding</keyword>
<dbReference type="PANTHER" id="PTHR41807">
    <property type="entry name" value="GLUTATHIONE TRANSFERASE 3"/>
    <property type="match status" value="1"/>
</dbReference>
<sequence length="960" mass="105446">MASKVLPLVGAAVTILALSIVNGLRSNLRKARKTRIPYIIVPCSPYTPMWRLTFQFWVFFIKLLPKSMWEGWLFIMLPDWGYSTGQEHFARIGDTFLIVAPFYMNLYTQSPAAIHEIASRREHFPKATKNYRILEIFGRNVLTTEGAVWRFHRKATSASFNEKNAAHTFAEAIHQAQGLVAKWNDTAQSDSPTIMTIEKDTMTLALNIIGYVGFGLRFTWPGQALPADTHPRMRKYGSQEPPPGHTMTFAASVEGALHNIIMLLLMPAPLLKFLSLFLARAHTALHSYVNYVQYMNEFLVDKVASAKEDAEKGIRAGDMGMDIMGQLVRGRYNDEVEDKTTKKAKSVDNALAESTLTDDEIIGNAFIMLVAGHETTANSLHFALLELATNPASQRALQADVDRLLGRDSDPSTWDYEASINGMLASMLGAAMNETLRLMPPVINLPKLVTPAADQPLALPETGQTHILPAGCDIILSAVTVQRHPKYWPELSPADLDMFRPARWFEKDAEAAAVKAKDAKLADIVGADTEDYGGFSGPDTSAQLFRPVRGSFVPFSDGPRSCLGRRIAQVEMLAALAVLFQRYSIELAVDDWADDKQVAAMDDEARQELYSKAQTRCRATLRSAISVLTLKLHGKSAVPVRLVPRGQERLKKSDLESALDEYLTENASHLSSDPRLAPYFNIRSKTIGSPVKRESSEVKVTKRRQPKSAQDESTSAAAEDDDSIRGRSTALIRTPGRALSLAASRIALPASPADVAQAVDRSALAVRERIVSIYADSGITEVTQATRESLSTVYAIALLVSAFEWFHLRAEVLPVRYAFSIPAIRFLGTSAYPVSLPDVFLLLTASFWSPVILFFLISIAIPSFVGYLFNLSAASGSHHTGRGRSRPFSNSEYAVDPLTFSVAKALLVYVIQAQGVDVCGWIDQLAVARINSALYGGWQGAIAGAAVTGLASLYDAVLRK</sequence>
<dbReference type="PROSITE" id="PS00086">
    <property type="entry name" value="CYTOCHROME_P450"/>
    <property type="match status" value="1"/>
</dbReference>
<evidence type="ECO:0000256" key="2">
    <source>
        <dbReference type="ARBA" id="ARBA00023004"/>
    </source>
</evidence>
<reference evidence="7" key="1">
    <citation type="journal article" date="2014" name="Genome Announc.">
        <title>Genome sequence of the pathogenic fungus Sporothrix schenckii (ATCC 58251).</title>
        <authorList>
            <person name="Cuomo C.A."/>
            <person name="Rodriguez-Del Valle N."/>
            <person name="Perez-Sanchez L."/>
            <person name="Abouelleil A."/>
            <person name="Goldberg J."/>
            <person name="Young S."/>
            <person name="Zeng Q."/>
            <person name="Birren B.W."/>
        </authorList>
    </citation>
    <scope>NUCLEOTIDE SEQUENCE [LARGE SCALE GENOMIC DNA]</scope>
    <source>
        <strain evidence="7">ATCC 58251 / de Perez 2211183</strain>
    </source>
</reference>
<dbReference type="CDD" id="cd11070">
    <property type="entry name" value="CYP56-like"/>
    <property type="match status" value="1"/>
</dbReference>
<evidence type="ECO:0000256" key="3">
    <source>
        <dbReference type="PIRSR" id="PIRSR602401-1"/>
    </source>
</evidence>
<dbReference type="InterPro" id="IPR002401">
    <property type="entry name" value="Cyt_P450_E_grp-I"/>
</dbReference>
<dbReference type="GO" id="GO:0005506">
    <property type="term" value="F:iron ion binding"/>
    <property type="evidence" value="ECO:0007669"/>
    <property type="project" value="InterPro"/>
</dbReference>
<feature type="binding site" description="axial binding residue" evidence="3">
    <location>
        <position position="562"/>
    </location>
    <ligand>
        <name>heme</name>
        <dbReference type="ChEBI" id="CHEBI:30413"/>
    </ligand>
    <ligandPart>
        <name>Fe</name>
        <dbReference type="ChEBI" id="CHEBI:18248"/>
    </ligandPart>
</feature>
<name>U7Q5I2_SPOS1</name>
<evidence type="ECO:0000256" key="4">
    <source>
        <dbReference type="SAM" id="MobiDB-lite"/>
    </source>
</evidence>
<keyword evidence="5" id="KW-0472">Membrane</keyword>
<dbReference type="HOGENOM" id="CLU_001570_25_2_1"/>
<dbReference type="PANTHER" id="PTHR41807:SF1">
    <property type="entry name" value="GLUTATHIONE TRANSFERASE 3"/>
    <property type="match status" value="1"/>
</dbReference>
<dbReference type="EMBL" id="KI440842">
    <property type="protein sequence ID" value="ERT02295.1"/>
    <property type="molecule type" value="Genomic_DNA"/>
</dbReference>
<feature type="compositionally biased region" description="Basic and acidic residues" evidence="4">
    <location>
        <begin position="691"/>
        <end position="700"/>
    </location>
</feature>
<keyword evidence="5" id="KW-0812">Transmembrane</keyword>
<keyword evidence="3" id="KW-0349">Heme</keyword>
<dbReference type="STRING" id="1391915.U7Q5I2"/>
<evidence type="ECO:0008006" key="8">
    <source>
        <dbReference type="Google" id="ProtNLM"/>
    </source>
</evidence>
<keyword evidence="7" id="KW-1185">Reference proteome</keyword>
<dbReference type="GO" id="GO:0004497">
    <property type="term" value="F:monooxygenase activity"/>
    <property type="evidence" value="ECO:0007669"/>
    <property type="project" value="InterPro"/>
</dbReference>
<evidence type="ECO:0000256" key="1">
    <source>
        <dbReference type="ARBA" id="ARBA00022723"/>
    </source>
</evidence>
<organism evidence="6 7">
    <name type="scientific">Sporothrix schenckii (strain ATCC 58251 / de Perez 2211183)</name>
    <name type="common">Rose-picker's disease fungus</name>
    <dbReference type="NCBI Taxonomy" id="1391915"/>
    <lineage>
        <taxon>Eukaryota</taxon>
        <taxon>Fungi</taxon>
        <taxon>Dikarya</taxon>
        <taxon>Ascomycota</taxon>
        <taxon>Pezizomycotina</taxon>
        <taxon>Sordariomycetes</taxon>
        <taxon>Sordariomycetidae</taxon>
        <taxon>Ophiostomatales</taxon>
        <taxon>Ophiostomataceae</taxon>
        <taxon>Sporothrix</taxon>
    </lineage>
</organism>
<keyword evidence="5" id="KW-1133">Transmembrane helix</keyword>
<proteinExistence type="predicted"/>
<dbReference type="AlphaFoldDB" id="U7Q5I2"/>
<dbReference type="Pfam" id="PF00067">
    <property type="entry name" value="p450"/>
    <property type="match status" value="1"/>
</dbReference>